<sequence>MAGRAGNRPQPRQKKTSPLEKTLAILIQSMRGNKIVVEMKNDAEISGILEETDRNMKAATVWLAAYGLTCSRAGPAPSLSMVDVRQTNPDGSVRKMDVVLVQGKMIRYVHIPDKVDAISNLQKHMRTMDQQGYHRNMLKPKLSQAPP</sequence>
<reference evidence="1 2" key="1">
    <citation type="journal article" date="2010" name="Nature">
        <title>The Ectocarpus genome and the independent evolution of multicellularity in brown algae.</title>
        <authorList>
            <person name="Cock J.M."/>
            <person name="Sterck L."/>
            <person name="Rouze P."/>
            <person name="Scornet D."/>
            <person name="Allen A.E."/>
            <person name="Amoutzias G."/>
            <person name="Anthouard V."/>
            <person name="Artiguenave F."/>
            <person name="Aury J.M."/>
            <person name="Badger J.H."/>
            <person name="Beszteri B."/>
            <person name="Billiau K."/>
            <person name="Bonnet E."/>
            <person name="Bothwell J.H."/>
            <person name="Bowler C."/>
            <person name="Boyen C."/>
            <person name="Brownlee C."/>
            <person name="Carrano C.J."/>
            <person name="Charrier B."/>
            <person name="Cho G.Y."/>
            <person name="Coelho S.M."/>
            <person name="Collen J."/>
            <person name="Corre E."/>
            <person name="Da Silva C."/>
            <person name="Delage L."/>
            <person name="Delaroque N."/>
            <person name="Dittami S.M."/>
            <person name="Doulbeau S."/>
            <person name="Elias M."/>
            <person name="Farnham G."/>
            <person name="Gachon C.M."/>
            <person name="Gschloessl B."/>
            <person name="Heesch S."/>
            <person name="Jabbari K."/>
            <person name="Jubin C."/>
            <person name="Kawai H."/>
            <person name="Kimura K."/>
            <person name="Kloareg B."/>
            <person name="Kupper F.C."/>
            <person name="Lang D."/>
            <person name="Le Bail A."/>
            <person name="Leblanc C."/>
            <person name="Lerouge P."/>
            <person name="Lohr M."/>
            <person name="Lopez P.J."/>
            <person name="Martens C."/>
            <person name="Maumus F."/>
            <person name="Michel G."/>
            <person name="Miranda-Saavedra D."/>
            <person name="Morales J."/>
            <person name="Moreau H."/>
            <person name="Motomura T."/>
            <person name="Nagasato C."/>
            <person name="Napoli C.A."/>
            <person name="Nelson D.R."/>
            <person name="Nyvall-Collen P."/>
            <person name="Peters A.F."/>
            <person name="Pommier C."/>
            <person name="Potin P."/>
            <person name="Poulain J."/>
            <person name="Quesneville H."/>
            <person name="Read B."/>
            <person name="Rensing S.A."/>
            <person name="Ritter A."/>
            <person name="Rousvoal S."/>
            <person name="Samanta M."/>
            <person name="Samson G."/>
            <person name="Schroeder D.C."/>
            <person name="Segurens B."/>
            <person name="Strittmatter M."/>
            <person name="Tonon T."/>
            <person name="Tregear J.W."/>
            <person name="Valentin K."/>
            <person name="von Dassow P."/>
            <person name="Yamagishi T."/>
            <person name="Van de Peer Y."/>
            <person name="Wincker P."/>
        </authorList>
    </citation>
    <scope>NUCLEOTIDE SEQUENCE [LARGE SCALE GENOMIC DNA]</scope>
    <source>
        <strain evidence="2">Ec32 / CCAP1310/4</strain>
    </source>
</reference>
<dbReference type="InParanoid" id="D7G5S1"/>
<dbReference type="STRING" id="2880.D7G5S1"/>
<dbReference type="GO" id="GO:0016604">
    <property type="term" value="C:nuclear body"/>
    <property type="evidence" value="ECO:0007669"/>
    <property type="project" value="TreeGrafter"/>
</dbReference>
<dbReference type="OrthoDB" id="10256176at2759"/>
<proteinExistence type="predicted"/>
<dbReference type="GO" id="GO:0071254">
    <property type="term" value="C:cytoplasmic U snRNP body"/>
    <property type="evidence" value="ECO:0007669"/>
    <property type="project" value="TreeGrafter"/>
</dbReference>
<dbReference type="PANTHER" id="PTHR21196:SF1">
    <property type="entry name" value="U7 SNRNA-ASSOCIATED SM-LIKE PROTEIN LSM10"/>
    <property type="match status" value="1"/>
</dbReference>
<protein>
    <submittedName>
        <fullName evidence="1">Putaive LSm10 protein</fullName>
    </submittedName>
</protein>
<dbReference type="GO" id="GO:0006398">
    <property type="term" value="P:mRNA 3'-end processing by stem-loop binding and cleavage"/>
    <property type="evidence" value="ECO:0007669"/>
    <property type="project" value="TreeGrafter"/>
</dbReference>
<dbReference type="Proteomes" id="UP000002630">
    <property type="component" value="Linkage Group LG26"/>
</dbReference>
<dbReference type="EMBL" id="FN649751">
    <property type="protein sequence ID" value="CBJ27368.1"/>
    <property type="molecule type" value="Genomic_DNA"/>
</dbReference>
<organism evidence="1 2">
    <name type="scientific">Ectocarpus siliculosus</name>
    <name type="common">Brown alga</name>
    <name type="synonym">Conferva siliculosa</name>
    <dbReference type="NCBI Taxonomy" id="2880"/>
    <lineage>
        <taxon>Eukaryota</taxon>
        <taxon>Sar</taxon>
        <taxon>Stramenopiles</taxon>
        <taxon>Ochrophyta</taxon>
        <taxon>PX clade</taxon>
        <taxon>Phaeophyceae</taxon>
        <taxon>Ectocarpales</taxon>
        <taxon>Ectocarpaceae</taxon>
        <taxon>Ectocarpus</taxon>
    </lineage>
</organism>
<dbReference type="InterPro" id="IPR052840">
    <property type="entry name" value="U7_snRNA_Sm-like"/>
</dbReference>
<gene>
    <name evidence="1" type="primary">LSm10</name>
    <name evidence="1" type="ORF">Esi_0067_0056</name>
</gene>
<evidence type="ECO:0000313" key="2">
    <source>
        <dbReference type="Proteomes" id="UP000002630"/>
    </source>
</evidence>
<dbReference type="AlphaFoldDB" id="D7G5S1"/>
<dbReference type="OMA" id="INACETK"/>
<accession>D7G5S1</accession>
<dbReference type="PANTHER" id="PTHR21196">
    <property type="entry name" value="U7 SNRNA-ASSOCIATED SM-LIKE PROTEIN LSM10"/>
    <property type="match status" value="1"/>
</dbReference>
<dbReference type="GO" id="GO:0071209">
    <property type="term" value="F:U7 snRNA binding"/>
    <property type="evidence" value="ECO:0007669"/>
    <property type="project" value="TreeGrafter"/>
</dbReference>
<dbReference type="SUPFAM" id="SSF50182">
    <property type="entry name" value="Sm-like ribonucleoproteins"/>
    <property type="match status" value="1"/>
</dbReference>
<dbReference type="Gene3D" id="2.30.30.100">
    <property type="match status" value="1"/>
</dbReference>
<keyword evidence="2" id="KW-1185">Reference proteome</keyword>
<dbReference type="EMBL" id="FN648894">
    <property type="protein sequence ID" value="CBJ27368.1"/>
    <property type="molecule type" value="Genomic_DNA"/>
</dbReference>
<dbReference type="InterPro" id="IPR010920">
    <property type="entry name" value="LSM_dom_sf"/>
</dbReference>
<evidence type="ECO:0000313" key="1">
    <source>
        <dbReference type="EMBL" id="CBJ27368.1"/>
    </source>
</evidence>
<dbReference type="GO" id="GO:0071208">
    <property type="term" value="F:histone pre-mRNA DCP binding"/>
    <property type="evidence" value="ECO:0007669"/>
    <property type="project" value="TreeGrafter"/>
</dbReference>
<name>D7G5S1_ECTSI</name>